<dbReference type="OrthoDB" id="2800218at2759"/>
<reference evidence="4 5" key="1">
    <citation type="journal article" date="2012" name="Science">
        <title>The Paleozoic origin of enzymatic lignin decomposition reconstructed from 31 fungal genomes.</title>
        <authorList>
            <person name="Floudas D."/>
            <person name="Binder M."/>
            <person name="Riley R."/>
            <person name="Barry K."/>
            <person name="Blanchette R.A."/>
            <person name="Henrissat B."/>
            <person name="Martinez A.T."/>
            <person name="Otillar R."/>
            <person name="Spatafora J.W."/>
            <person name="Yadav J.S."/>
            <person name="Aerts A."/>
            <person name="Benoit I."/>
            <person name="Boyd A."/>
            <person name="Carlson A."/>
            <person name="Copeland A."/>
            <person name="Coutinho P.M."/>
            <person name="de Vries R.P."/>
            <person name="Ferreira P."/>
            <person name="Findley K."/>
            <person name="Foster B."/>
            <person name="Gaskell J."/>
            <person name="Glotzer D."/>
            <person name="Gorecki P."/>
            <person name="Heitman J."/>
            <person name="Hesse C."/>
            <person name="Hori C."/>
            <person name="Igarashi K."/>
            <person name="Jurgens J.A."/>
            <person name="Kallen N."/>
            <person name="Kersten P."/>
            <person name="Kohler A."/>
            <person name="Kuees U."/>
            <person name="Kumar T.K.A."/>
            <person name="Kuo A."/>
            <person name="LaButti K."/>
            <person name="Larrondo L.F."/>
            <person name="Lindquist E."/>
            <person name="Ling A."/>
            <person name="Lombard V."/>
            <person name="Lucas S."/>
            <person name="Lundell T."/>
            <person name="Martin R."/>
            <person name="McLaughlin D.J."/>
            <person name="Morgenstern I."/>
            <person name="Morin E."/>
            <person name="Murat C."/>
            <person name="Nagy L.G."/>
            <person name="Nolan M."/>
            <person name="Ohm R.A."/>
            <person name="Patyshakuliyeva A."/>
            <person name="Rokas A."/>
            <person name="Ruiz-Duenas F.J."/>
            <person name="Sabat G."/>
            <person name="Salamov A."/>
            <person name="Samejima M."/>
            <person name="Schmutz J."/>
            <person name="Slot J.C."/>
            <person name="St John F."/>
            <person name="Stenlid J."/>
            <person name="Sun H."/>
            <person name="Sun S."/>
            <person name="Syed K."/>
            <person name="Tsang A."/>
            <person name="Wiebenga A."/>
            <person name="Young D."/>
            <person name="Pisabarro A."/>
            <person name="Eastwood D.C."/>
            <person name="Martin F."/>
            <person name="Cullen D."/>
            <person name="Grigoriev I.V."/>
            <person name="Hibbett D.S."/>
        </authorList>
    </citation>
    <scope>NUCLEOTIDE SEQUENCE [LARGE SCALE GENOMIC DNA]</scope>
    <source>
        <strain evidence="4 5">MD-104</strain>
    </source>
</reference>
<dbReference type="OMA" id="LIMSIRR"/>
<feature type="compositionally biased region" description="Polar residues" evidence="1">
    <location>
        <begin position="187"/>
        <end position="199"/>
    </location>
</feature>
<evidence type="ECO:0000256" key="1">
    <source>
        <dbReference type="SAM" id="MobiDB-lite"/>
    </source>
</evidence>
<feature type="transmembrane region" description="Helical" evidence="2">
    <location>
        <begin position="31"/>
        <end position="53"/>
    </location>
</feature>
<organism evidence="4 5">
    <name type="scientific">Wolfiporia cocos (strain MD-104)</name>
    <name type="common">Brown rot fungus</name>
    <dbReference type="NCBI Taxonomy" id="742152"/>
    <lineage>
        <taxon>Eukaryota</taxon>
        <taxon>Fungi</taxon>
        <taxon>Dikarya</taxon>
        <taxon>Basidiomycota</taxon>
        <taxon>Agaricomycotina</taxon>
        <taxon>Agaricomycetes</taxon>
        <taxon>Polyporales</taxon>
        <taxon>Phaeolaceae</taxon>
        <taxon>Wolfiporia</taxon>
    </lineage>
</organism>
<keyword evidence="2" id="KW-0472">Membrane</keyword>
<evidence type="ECO:0000313" key="4">
    <source>
        <dbReference type="EMBL" id="PCH43730.1"/>
    </source>
</evidence>
<feature type="region of interest" description="Disordered" evidence="1">
    <location>
        <begin position="155"/>
        <end position="219"/>
    </location>
</feature>
<evidence type="ECO:0000313" key="5">
    <source>
        <dbReference type="Proteomes" id="UP000218811"/>
    </source>
</evidence>
<keyword evidence="2" id="KW-0812">Transmembrane</keyword>
<proteinExistence type="predicted"/>
<feature type="chain" id="PRO_5013608235" evidence="3">
    <location>
        <begin position="18"/>
        <end position="300"/>
    </location>
</feature>
<protein>
    <submittedName>
        <fullName evidence="4">Uncharacterized protein</fullName>
    </submittedName>
</protein>
<dbReference type="AlphaFoldDB" id="A0A2H3JNH1"/>
<feature type="signal peptide" evidence="3">
    <location>
        <begin position="1"/>
        <end position="17"/>
    </location>
</feature>
<evidence type="ECO:0000256" key="3">
    <source>
        <dbReference type="SAM" id="SignalP"/>
    </source>
</evidence>
<keyword evidence="2" id="KW-1133">Transmembrane helix</keyword>
<feature type="compositionally biased region" description="Basic and acidic residues" evidence="1">
    <location>
        <begin position="168"/>
        <end position="183"/>
    </location>
</feature>
<sequence length="300" mass="32346">MLLPVLLLIFAPSWARAAVFTCDSGLSKGAFAAIVVESVVIVFLLWTILIMSIRRKVPKPDHQSEQKLTELKSAPLKRQPSQTSTIVESVISDLDTRQPLIPTLLLPRTPSMISPPSLRSSTLYAFETTPAQEVPEIRLPRNSVLLTTPAHMALPSSATLPNPYSEAGHGELDDDASFHDPSVDGHATNTEPYSDTSDTGAYRTPQPGPSSMGHSDSSWADNVVGEFERGPTPLSRQSTMSSYLNDSARVENIHGLLINRQRDSYIPGASADASRSGEHSNTYPPAAERQGSGETVTASS</sequence>
<gene>
    <name evidence="4" type="ORF">WOLCODRAFT_164672</name>
</gene>
<feature type="region of interest" description="Disordered" evidence="1">
    <location>
        <begin position="260"/>
        <end position="300"/>
    </location>
</feature>
<keyword evidence="3" id="KW-0732">Signal</keyword>
<keyword evidence="5" id="KW-1185">Reference proteome</keyword>
<dbReference type="EMBL" id="KB468146">
    <property type="protein sequence ID" value="PCH43730.1"/>
    <property type="molecule type" value="Genomic_DNA"/>
</dbReference>
<accession>A0A2H3JNH1</accession>
<name>A0A2H3JNH1_WOLCO</name>
<dbReference type="Proteomes" id="UP000218811">
    <property type="component" value="Unassembled WGS sequence"/>
</dbReference>
<evidence type="ECO:0000256" key="2">
    <source>
        <dbReference type="SAM" id="Phobius"/>
    </source>
</evidence>